<evidence type="ECO:0000313" key="4">
    <source>
        <dbReference type="Proteomes" id="UP001218188"/>
    </source>
</evidence>
<feature type="region of interest" description="Disordered" evidence="1">
    <location>
        <begin position="405"/>
        <end position="425"/>
    </location>
</feature>
<keyword evidence="4" id="KW-1185">Reference proteome</keyword>
<sequence length="425" mass="48009">MRRCSVPIKRWYGHGHRHDGCHRPPCPRTLERNRHVPILVPAARAVVHIPPRPIILILLALALLPPLLLIGQVPKSLPCPRPLPIATPTPAVPTRTHQTPALPVPPHPLIHINHPLRPRRLQHRARRRNHPRRLRLLAAPPPQPQHLVQLVVLRARGRAARTGRNTPATRAPEPQTNTQREPHPAGASCLRATPTARNGTGINHARRPLLRRQPRTQPHRRRPQRLGTVPRRRPSAKHAPIPIRAYSRRDGGTVHRGRRGRGRRRAVRGVGVVRRRIAPRPAEESRALGGRRGRGRGRMRRRRRQPRRRIGSPARLLGGRGCGGALRVDRARLVLLLALLLIPAVARARPRARPQIIRRPRMRPVRLRFHLYRGSRMALASSAAETTILGVVPVIHSWRRWTPWRSQATNPQGEKAPRPSPSPQG</sequence>
<evidence type="ECO:0000256" key="1">
    <source>
        <dbReference type="SAM" id="MobiDB-lite"/>
    </source>
</evidence>
<accession>A0AAD6WWA1</accession>
<dbReference type="Proteomes" id="UP001218188">
    <property type="component" value="Unassembled WGS sequence"/>
</dbReference>
<proteinExistence type="predicted"/>
<comment type="caution">
    <text evidence="3">The sequence shown here is derived from an EMBL/GenBank/DDBJ whole genome shotgun (WGS) entry which is preliminary data.</text>
</comment>
<feature type="compositionally biased region" description="Basic residues" evidence="1">
    <location>
        <begin position="289"/>
        <end position="310"/>
    </location>
</feature>
<feature type="region of interest" description="Disordered" evidence="1">
    <location>
        <begin position="279"/>
        <end position="316"/>
    </location>
</feature>
<dbReference type="EMBL" id="JARJCM010000149">
    <property type="protein sequence ID" value="KAJ7025716.1"/>
    <property type="molecule type" value="Genomic_DNA"/>
</dbReference>
<protein>
    <submittedName>
        <fullName evidence="3">Uncharacterized protein</fullName>
    </submittedName>
</protein>
<reference evidence="3" key="1">
    <citation type="submission" date="2023-03" db="EMBL/GenBank/DDBJ databases">
        <title>Massive genome expansion in bonnet fungi (Mycena s.s.) driven by repeated elements and novel gene families across ecological guilds.</title>
        <authorList>
            <consortium name="Lawrence Berkeley National Laboratory"/>
            <person name="Harder C.B."/>
            <person name="Miyauchi S."/>
            <person name="Viragh M."/>
            <person name="Kuo A."/>
            <person name="Thoen E."/>
            <person name="Andreopoulos B."/>
            <person name="Lu D."/>
            <person name="Skrede I."/>
            <person name="Drula E."/>
            <person name="Henrissat B."/>
            <person name="Morin E."/>
            <person name="Kohler A."/>
            <person name="Barry K."/>
            <person name="LaButti K."/>
            <person name="Morin E."/>
            <person name="Salamov A."/>
            <person name="Lipzen A."/>
            <person name="Mereny Z."/>
            <person name="Hegedus B."/>
            <person name="Baldrian P."/>
            <person name="Stursova M."/>
            <person name="Weitz H."/>
            <person name="Taylor A."/>
            <person name="Grigoriev I.V."/>
            <person name="Nagy L.G."/>
            <person name="Martin F."/>
            <person name="Kauserud H."/>
        </authorList>
    </citation>
    <scope>NUCLEOTIDE SEQUENCE</scope>
    <source>
        <strain evidence="3">CBHHK200</strain>
    </source>
</reference>
<gene>
    <name evidence="3" type="ORF">C8F04DRAFT_127664</name>
</gene>
<feature type="compositionally biased region" description="Low complexity" evidence="1">
    <location>
        <begin position="162"/>
        <end position="172"/>
    </location>
</feature>
<keyword evidence="2" id="KW-1133">Transmembrane helix</keyword>
<keyword evidence="2" id="KW-0472">Membrane</keyword>
<feature type="transmembrane region" description="Helical" evidence="2">
    <location>
        <begin position="54"/>
        <end position="73"/>
    </location>
</feature>
<feature type="region of interest" description="Disordered" evidence="1">
    <location>
        <begin position="158"/>
        <end position="240"/>
    </location>
</feature>
<organism evidence="3 4">
    <name type="scientific">Mycena alexandri</name>
    <dbReference type="NCBI Taxonomy" id="1745969"/>
    <lineage>
        <taxon>Eukaryota</taxon>
        <taxon>Fungi</taxon>
        <taxon>Dikarya</taxon>
        <taxon>Basidiomycota</taxon>
        <taxon>Agaricomycotina</taxon>
        <taxon>Agaricomycetes</taxon>
        <taxon>Agaricomycetidae</taxon>
        <taxon>Agaricales</taxon>
        <taxon>Marasmiineae</taxon>
        <taxon>Mycenaceae</taxon>
        <taxon>Mycena</taxon>
    </lineage>
</organism>
<dbReference type="AlphaFoldDB" id="A0AAD6WWA1"/>
<keyword evidence="2" id="KW-0812">Transmembrane</keyword>
<feature type="compositionally biased region" description="Basic residues" evidence="1">
    <location>
        <begin position="204"/>
        <end position="236"/>
    </location>
</feature>
<evidence type="ECO:0000313" key="3">
    <source>
        <dbReference type="EMBL" id="KAJ7025716.1"/>
    </source>
</evidence>
<name>A0AAD6WWA1_9AGAR</name>
<evidence type="ECO:0000256" key="2">
    <source>
        <dbReference type="SAM" id="Phobius"/>
    </source>
</evidence>
<feature type="region of interest" description="Disordered" evidence="1">
    <location>
        <begin position="92"/>
        <end position="113"/>
    </location>
</feature>